<dbReference type="EMBL" id="UFWZ01000001">
    <property type="protein sequence ID" value="SUY46503.1"/>
    <property type="molecule type" value="Genomic_DNA"/>
</dbReference>
<dbReference type="Proteomes" id="UP000254664">
    <property type="component" value="Unassembled WGS sequence"/>
</dbReference>
<dbReference type="RefSeq" id="WP_115640572.1">
    <property type="nucleotide sequence ID" value="NZ_UFWZ01000001.1"/>
</dbReference>
<organism evidence="1 2">
    <name type="scientific">Clostridium putrefaciens</name>
    <dbReference type="NCBI Taxonomy" id="99675"/>
    <lineage>
        <taxon>Bacteria</taxon>
        <taxon>Bacillati</taxon>
        <taxon>Bacillota</taxon>
        <taxon>Clostridia</taxon>
        <taxon>Eubacteriales</taxon>
        <taxon>Clostridiaceae</taxon>
        <taxon>Clostridium</taxon>
    </lineage>
</organism>
<gene>
    <name evidence="1" type="ORF">NCTC9836_00799</name>
</gene>
<sequence length="64" mass="6548">MKNSNMNEALDLMWTMEEEISVTSATGPPTQDDPIGGGGGSGGGITTACCCSVPSVLTKWVCPN</sequence>
<protein>
    <submittedName>
        <fullName evidence="1">Uncharacterized protein</fullName>
    </submittedName>
</protein>
<reference evidence="1 2" key="1">
    <citation type="submission" date="2018-06" db="EMBL/GenBank/DDBJ databases">
        <authorList>
            <consortium name="Pathogen Informatics"/>
            <person name="Doyle S."/>
        </authorList>
    </citation>
    <scope>NUCLEOTIDE SEQUENCE [LARGE SCALE GENOMIC DNA]</scope>
    <source>
        <strain evidence="1 2">NCTC9836</strain>
    </source>
</reference>
<accession>A0A381J685</accession>
<name>A0A381J685_9CLOT</name>
<evidence type="ECO:0000313" key="1">
    <source>
        <dbReference type="EMBL" id="SUY46503.1"/>
    </source>
</evidence>
<keyword evidence="2" id="KW-1185">Reference proteome</keyword>
<dbReference type="AlphaFoldDB" id="A0A381J685"/>
<proteinExistence type="predicted"/>
<evidence type="ECO:0000313" key="2">
    <source>
        <dbReference type="Proteomes" id="UP000254664"/>
    </source>
</evidence>